<name>A0A3B1BN94_9ZZZZ</name>
<evidence type="ECO:0000313" key="1">
    <source>
        <dbReference type="EMBL" id="VAX19419.1"/>
    </source>
</evidence>
<dbReference type="InterPro" id="IPR034122">
    <property type="entry name" value="Retropepsin-like_bacterial"/>
</dbReference>
<dbReference type="AlphaFoldDB" id="A0A3B1BN94"/>
<dbReference type="CDD" id="cd05483">
    <property type="entry name" value="retropepsin_like_bacteria"/>
    <property type="match status" value="1"/>
</dbReference>
<gene>
    <name evidence="1" type="ORF">MNBD_NITROSPINAE03-654</name>
</gene>
<protein>
    <recommendedName>
        <fullName evidence="2">DUF4124 domain-containing protein</fullName>
    </recommendedName>
</protein>
<evidence type="ECO:0008006" key="2">
    <source>
        <dbReference type="Google" id="ProtNLM"/>
    </source>
</evidence>
<reference evidence="1" key="1">
    <citation type="submission" date="2018-06" db="EMBL/GenBank/DDBJ databases">
        <authorList>
            <person name="Zhirakovskaya E."/>
        </authorList>
    </citation>
    <scope>NUCLEOTIDE SEQUENCE</scope>
</reference>
<dbReference type="Gene3D" id="2.40.70.10">
    <property type="entry name" value="Acid Proteases"/>
    <property type="match status" value="1"/>
</dbReference>
<sequence>MRFAFIALTVLLFAGSRAVAGEATDNSFVYRWADQKGSVHISNSLKSVPGQYLKNVKKIKRIDISSSKKSKESIFSTATGEARINFSSDGDSMIAPAVFNGSVKRNVLIDTGSELVTITTKLARALGYDYENVRKAWFQTQSGPILAPVIKIERLAIGHAQVTGLRAAVIDFKGRGPVSAVAGMNFLSAFIFEIDTQNRSLTLTSPGD</sequence>
<dbReference type="Pfam" id="PF13650">
    <property type="entry name" value="Asp_protease_2"/>
    <property type="match status" value="1"/>
</dbReference>
<organism evidence="1">
    <name type="scientific">hydrothermal vent metagenome</name>
    <dbReference type="NCBI Taxonomy" id="652676"/>
    <lineage>
        <taxon>unclassified sequences</taxon>
        <taxon>metagenomes</taxon>
        <taxon>ecological metagenomes</taxon>
    </lineage>
</organism>
<proteinExistence type="predicted"/>
<dbReference type="EMBL" id="UOGB01000147">
    <property type="protein sequence ID" value="VAX19419.1"/>
    <property type="molecule type" value="Genomic_DNA"/>
</dbReference>
<dbReference type="InterPro" id="IPR021109">
    <property type="entry name" value="Peptidase_aspartic_dom_sf"/>
</dbReference>
<accession>A0A3B1BN94</accession>